<organism evidence="5">
    <name type="scientific">Triatoma dimidiata</name>
    <name type="common">Kissing bug</name>
    <name type="synonym">Meccus dimidiatus</name>
    <dbReference type="NCBI Taxonomy" id="72491"/>
    <lineage>
        <taxon>Eukaryota</taxon>
        <taxon>Metazoa</taxon>
        <taxon>Ecdysozoa</taxon>
        <taxon>Arthropoda</taxon>
        <taxon>Hexapoda</taxon>
        <taxon>Insecta</taxon>
        <taxon>Pterygota</taxon>
        <taxon>Neoptera</taxon>
        <taxon>Paraneoptera</taxon>
        <taxon>Hemiptera</taxon>
        <taxon>Heteroptera</taxon>
        <taxon>Panheteroptera</taxon>
        <taxon>Cimicomorpha</taxon>
        <taxon>Reduviidae</taxon>
        <taxon>Triatominae</taxon>
        <taxon>Triatoma</taxon>
    </lineage>
</organism>
<keyword evidence="3" id="KW-0539">Nucleus</keyword>
<dbReference type="GO" id="GO:0000462">
    <property type="term" value="P:maturation of SSU-rRNA from tricistronic rRNA transcript (SSU-rRNA, 5.8S rRNA, LSU-rRNA)"/>
    <property type="evidence" value="ECO:0007669"/>
    <property type="project" value="InterPro"/>
</dbReference>
<dbReference type="GO" id="GO:0005730">
    <property type="term" value="C:nucleolus"/>
    <property type="evidence" value="ECO:0007669"/>
    <property type="project" value="UniProtKB-SubCell"/>
</dbReference>
<proteinExistence type="inferred from homology"/>
<dbReference type="Pfam" id="PF15341">
    <property type="entry name" value="SLX9"/>
    <property type="match status" value="1"/>
</dbReference>
<protein>
    <submittedName>
        <fullName evidence="5">Uncharacterized protein</fullName>
    </submittedName>
</protein>
<dbReference type="GO" id="GO:0030688">
    <property type="term" value="C:preribosome, small subunit precursor"/>
    <property type="evidence" value="ECO:0007669"/>
    <property type="project" value="InterPro"/>
</dbReference>
<name>A0A0V0G793_TRIDM</name>
<accession>A0A0V0G793</accession>
<dbReference type="InterPro" id="IPR028160">
    <property type="entry name" value="Slx9-like"/>
</dbReference>
<feature type="compositionally biased region" description="Basic residues" evidence="4">
    <location>
        <begin position="1"/>
        <end position="10"/>
    </location>
</feature>
<comment type="similarity">
    <text evidence="2">Belongs to the SLX9 family.</text>
</comment>
<dbReference type="AlphaFoldDB" id="A0A0V0G793"/>
<evidence type="ECO:0000256" key="2">
    <source>
        <dbReference type="ARBA" id="ARBA00011022"/>
    </source>
</evidence>
<evidence type="ECO:0000256" key="3">
    <source>
        <dbReference type="ARBA" id="ARBA00023242"/>
    </source>
</evidence>
<evidence type="ECO:0000256" key="1">
    <source>
        <dbReference type="ARBA" id="ARBA00004604"/>
    </source>
</evidence>
<evidence type="ECO:0000256" key="4">
    <source>
        <dbReference type="SAM" id="MobiDB-lite"/>
    </source>
</evidence>
<feature type="region of interest" description="Disordered" evidence="4">
    <location>
        <begin position="1"/>
        <end position="36"/>
    </location>
</feature>
<evidence type="ECO:0000313" key="5">
    <source>
        <dbReference type="EMBL" id="JAP03870.1"/>
    </source>
</evidence>
<dbReference type="EMBL" id="GECL01002254">
    <property type="protein sequence ID" value="JAP03870.1"/>
    <property type="molecule type" value="Transcribed_RNA"/>
</dbReference>
<sequence length="215" mass="24711">MGKVRRKRTQYHFSSDKKDEETTNNNNQLDNDGGVSGFNIDVPEDVFKDIKIDVDEVNQNLNEDDSRSIKTVRSISKSVKSFKKSLGDIHLKKADKRTLRRNLFLKKIQLSQANLNRGKKNGKEKLPDLYSISEIDKLLPKVDMVFHNPKVSNEKQSSQITTPKIRGISKAKDRKKAMINNMDGYKKLLNDTNFKSNLMDVVTNIIQQKVFNEKV</sequence>
<reference evidence="5" key="1">
    <citation type="journal article" date="2018" name="J. Proteomics">
        <title>Exploring the molecular complexity of Triatoma dimidiata sialome.</title>
        <authorList>
            <person name="Santiago P.B."/>
            <person name="de Araujo C.N."/>
            <person name="Charneau S."/>
            <person name="Bastos I.M.D."/>
            <person name="Assumpcao T.C.F."/>
            <person name="Queiroz R.M.L."/>
            <person name="Praca Y.R."/>
            <person name="Cordeiro T.M."/>
            <person name="Garcia C.H.S."/>
            <person name="da Silva I.G."/>
            <person name="Raiol T."/>
            <person name="Motta F.N."/>
            <person name="de Araujo Oliveira J.V."/>
            <person name="de Sousa M.V."/>
            <person name="Ribeiro J.M.C."/>
            <person name="de Santana J.M."/>
        </authorList>
    </citation>
    <scope>NUCLEOTIDE SEQUENCE</scope>
    <source>
        <strain evidence="5">Santander</strain>
        <tissue evidence="5">Salivary glands</tissue>
    </source>
</reference>
<dbReference type="GO" id="GO:0030686">
    <property type="term" value="C:90S preribosome"/>
    <property type="evidence" value="ECO:0007669"/>
    <property type="project" value="InterPro"/>
</dbReference>
<comment type="subcellular location">
    <subcellularLocation>
        <location evidence="1">Nucleus</location>
        <location evidence="1">Nucleolus</location>
    </subcellularLocation>
</comment>